<evidence type="ECO:0000313" key="3">
    <source>
        <dbReference type="Proteomes" id="UP001596435"/>
    </source>
</evidence>
<sequence>MSDDRRPLGLPAFSAPAVDRPEAGARRPLPPVDRALFMPPPATGPVDPAPARRPLADGGLMFSGGD</sequence>
<reference evidence="3" key="1">
    <citation type="journal article" date="2019" name="Int. J. Syst. Evol. Microbiol.">
        <title>The Global Catalogue of Microorganisms (GCM) 10K type strain sequencing project: providing services to taxonomists for standard genome sequencing and annotation.</title>
        <authorList>
            <consortium name="The Broad Institute Genomics Platform"/>
            <consortium name="The Broad Institute Genome Sequencing Center for Infectious Disease"/>
            <person name="Wu L."/>
            <person name="Ma J."/>
        </authorList>
    </citation>
    <scope>NUCLEOTIDE SEQUENCE [LARGE SCALE GENOMIC DNA]</scope>
    <source>
        <strain evidence="3">CGMCC 1.12859</strain>
    </source>
</reference>
<keyword evidence="3" id="KW-1185">Reference proteome</keyword>
<dbReference type="Proteomes" id="UP001596435">
    <property type="component" value="Unassembled WGS sequence"/>
</dbReference>
<gene>
    <name evidence="2" type="ORF">ACFQMG_03870</name>
</gene>
<accession>A0ABW2FN42</accession>
<evidence type="ECO:0000313" key="2">
    <source>
        <dbReference type="EMBL" id="MFC7178701.1"/>
    </source>
</evidence>
<organism evidence="2 3">
    <name type="scientific">Kitasatospora paranensis</name>
    <dbReference type="NCBI Taxonomy" id="258053"/>
    <lineage>
        <taxon>Bacteria</taxon>
        <taxon>Bacillati</taxon>
        <taxon>Actinomycetota</taxon>
        <taxon>Actinomycetes</taxon>
        <taxon>Kitasatosporales</taxon>
        <taxon>Streptomycetaceae</taxon>
        <taxon>Kitasatospora</taxon>
    </lineage>
</organism>
<dbReference type="EMBL" id="JBHTAJ010000005">
    <property type="protein sequence ID" value="MFC7178701.1"/>
    <property type="molecule type" value="Genomic_DNA"/>
</dbReference>
<feature type="region of interest" description="Disordered" evidence="1">
    <location>
        <begin position="1"/>
        <end position="66"/>
    </location>
</feature>
<evidence type="ECO:0000256" key="1">
    <source>
        <dbReference type="SAM" id="MobiDB-lite"/>
    </source>
</evidence>
<dbReference type="RefSeq" id="WP_345709259.1">
    <property type="nucleotide sequence ID" value="NZ_BAABKV010000001.1"/>
</dbReference>
<comment type="caution">
    <text evidence="2">The sequence shown here is derived from an EMBL/GenBank/DDBJ whole genome shotgun (WGS) entry which is preliminary data.</text>
</comment>
<proteinExistence type="predicted"/>
<protein>
    <submittedName>
        <fullName evidence="2">Uncharacterized protein</fullName>
    </submittedName>
</protein>
<name>A0ABW2FN42_9ACTN</name>